<reference evidence="4" key="1">
    <citation type="submission" date="2020-07" db="EMBL/GenBank/DDBJ databases">
        <title>Complete genome sequencing of Clostridia bacterium strain 12CBH8.</title>
        <authorList>
            <person name="Sakamoto M."/>
            <person name="Murakami T."/>
            <person name="Mori H."/>
        </authorList>
    </citation>
    <scope>NUCLEOTIDE SEQUENCE [LARGE SCALE GENOMIC DNA]</scope>
    <source>
        <strain evidence="4">12CBH8</strain>
    </source>
</reference>
<feature type="domain" description="CAAX prenyl protease 2/Lysostaphin resistance protein A-like" evidence="2">
    <location>
        <begin position="138"/>
        <end position="224"/>
    </location>
</feature>
<keyword evidence="1" id="KW-1133">Transmembrane helix</keyword>
<dbReference type="Pfam" id="PF02517">
    <property type="entry name" value="Rce1-like"/>
    <property type="match status" value="1"/>
</dbReference>
<dbReference type="InterPro" id="IPR052710">
    <property type="entry name" value="CAAX_protease"/>
</dbReference>
<feature type="transmembrane region" description="Helical" evidence="1">
    <location>
        <begin position="135"/>
        <end position="156"/>
    </location>
</feature>
<dbReference type="PANTHER" id="PTHR36435">
    <property type="entry name" value="SLR1288 PROTEIN"/>
    <property type="match status" value="1"/>
</dbReference>
<keyword evidence="1" id="KW-0812">Transmembrane</keyword>
<dbReference type="GO" id="GO:0004175">
    <property type="term" value="F:endopeptidase activity"/>
    <property type="evidence" value="ECO:0007669"/>
    <property type="project" value="UniProtKB-ARBA"/>
</dbReference>
<gene>
    <name evidence="3" type="ORF">C12CBH8_02230</name>
</gene>
<dbReference type="PANTHER" id="PTHR36435:SF1">
    <property type="entry name" value="CAAX AMINO TERMINAL PROTEASE FAMILY PROTEIN"/>
    <property type="match status" value="1"/>
</dbReference>
<protein>
    <recommendedName>
        <fullName evidence="2">CAAX prenyl protease 2/Lysostaphin resistance protein A-like domain-containing protein</fullName>
    </recommendedName>
</protein>
<proteinExistence type="predicted"/>
<evidence type="ECO:0000259" key="2">
    <source>
        <dbReference type="Pfam" id="PF02517"/>
    </source>
</evidence>
<dbReference type="KEGG" id="sman:C12CBH8_02230"/>
<dbReference type="EMBL" id="AP023321">
    <property type="protein sequence ID" value="BCI59584.1"/>
    <property type="molecule type" value="Genomic_DNA"/>
</dbReference>
<organism evidence="3 4">
    <name type="scientific">Solibaculum mannosilyticum</name>
    <dbReference type="NCBI Taxonomy" id="2780922"/>
    <lineage>
        <taxon>Bacteria</taxon>
        <taxon>Bacillati</taxon>
        <taxon>Bacillota</taxon>
        <taxon>Clostridia</taxon>
        <taxon>Eubacteriales</taxon>
        <taxon>Oscillospiraceae</taxon>
        <taxon>Solibaculum</taxon>
    </lineage>
</organism>
<feature type="transmembrane region" description="Helical" evidence="1">
    <location>
        <begin position="285"/>
        <end position="309"/>
    </location>
</feature>
<sequence>MWHLGNGMGLAVVGTFVVSFLLSMLLLSLQQLLGMDDVSSMNGFAGGEILDQLTDMMLYIPTMLAPFLVFAKLSGYRLSSLTPLGKPKISLLVPGVMLGLGGCIVGNILTALVSSSMGAAGVELSSPSVSTPQTLVGQLLFYTSTALIPALVEEFIFRGVVMQSLRRFGDGFAIVMSSVVFALMHGNLVQAPFALVVGLTIGYLVIITGSMWVGLIIHFFNNLFACILQVVFDSISLELASVISLAYYGILIALGVVGYVVLHSKKAEFHRFYQPNPSLTTGQKLSAFLLNPGMIVSIVLILLVTAQYVHFVGFGG</sequence>
<evidence type="ECO:0000256" key="1">
    <source>
        <dbReference type="SAM" id="Phobius"/>
    </source>
</evidence>
<keyword evidence="4" id="KW-1185">Reference proteome</keyword>
<feature type="transmembrane region" description="Helical" evidence="1">
    <location>
        <begin position="191"/>
        <end position="212"/>
    </location>
</feature>
<keyword evidence="1" id="KW-0472">Membrane</keyword>
<evidence type="ECO:0000313" key="3">
    <source>
        <dbReference type="EMBL" id="BCI59584.1"/>
    </source>
</evidence>
<feature type="transmembrane region" description="Helical" evidence="1">
    <location>
        <begin position="58"/>
        <end position="79"/>
    </location>
</feature>
<dbReference type="AlphaFoldDB" id="A0A7I8D4M4"/>
<evidence type="ECO:0000313" key="4">
    <source>
        <dbReference type="Proteomes" id="UP000593890"/>
    </source>
</evidence>
<dbReference type="InterPro" id="IPR003675">
    <property type="entry name" value="Rce1/LyrA-like_dom"/>
</dbReference>
<name>A0A7I8D4M4_9FIRM</name>
<accession>A0A7I8D4M4</accession>
<dbReference type="Proteomes" id="UP000593890">
    <property type="component" value="Chromosome"/>
</dbReference>
<feature type="transmembrane region" description="Helical" evidence="1">
    <location>
        <begin position="245"/>
        <end position="264"/>
    </location>
</feature>
<dbReference type="GO" id="GO:0080120">
    <property type="term" value="P:CAAX-box protein maturation"/>
    <property type="evidence" value="ECO:0007669"/>
    <property type="project" value="UniProtKB-ARBA"/>
</dbReference>
<feature type="transmembrane region" description="Helical" evidence="1">
    <location>
        <begin position="91"/>
        <end position="115"/>
    </location>
</feature>